<reference evidence="10" key="1">
    <citation type="submission" date="2022-08" db="UniProtKB">
        <authorList>
            <consortium name="EnsemblMetazoa"/>
        </authorList>
    </citation>
    <scope>IDENTIFICATION</scope>
    <source>
        <strain evidence="10">05x7-T-G4-1.051#20</strain>
    </source>
</reference>
<keyword evidence="4" id="KW-1003">Cell membrane</keyword>
<evidence type="ECO:0000256" key="4">
    <source>
        <dbReference type="ARBA" id="ARBA00022475"/>
    </source>
</evidence>
<evidence type="ECO:0000313" key="10">
    <source>
        <dbReference type="EnsemblMetazoa" id="G6296.1:cds"/>
    </source>
</evidence>
<evidence type="ECO:0000256" key="1">
    <source>
        <dbReference type="ARBA" id="ARBA00004651"/>
    </source>
</evidence>
<evidence type="ECO:0000256" key="8">
    <source>
        <dbReference type="RuleBase" id="RU000477"/>
    </source>
</evidence>
<feature type="transmembrane region" description="Helical" evidence="9">
    <location>
        <begin position="233"/>
        <end position="255"/>
    </location>
</feature>
<dbReference type="InterPro" id="IPR023271">
    <property type="entry name" value="Aquaporin-like"/>
</dbReference>
<evidence type="ECO:0000256" key="3">
    <source>
        <dbReference type="ARBA" id="ARBA00022448"/>
    </source>
</evidence>
<feature type="transmembrane region" description="Helical" evidence="9">
    <location>
        <begin position="157"/>
        <end position="178"/>
    </location>
</feature>
<dbReference type="GO" id="GO:0005886">
    <property type="term" value="C:plasma membrane"/>
    <property type="evidence" value="ECO:0007669"/>
    <property type="project" value="UniProtKB-SubCell"/>
</dbReference>
<dbReference type="InterPro" id="IPR000425">
    <property type="entry name" value="MIP"/>
</dbReference>
<evidence type="ECO:0000256" key="2">
    <source>
        <dbReference type="ARBA" id="ARBA00006175"/>
    </source>
</evidence>
<dbReference type="Pfam" id="PF00230">
    <property type="entry name" value="MIP"/>
    <property type="match status" value="1"/>
</dbReference>
<dbReference type="PANTHER" id="PTHR19139">
    <property type="entry name" value="AQUAPORIN TRANSPORTER"/>
    <property type="match status" value="1"/>
</dbReference>
<dbReference type="AlphaFoldDB" id="A0A8W8NCG2"/>
<dbReference type="SUPFAM" id="SSF81338">
    <property type="entry name" value="Aquaporin-like"/>
    <property type="match status" value="1"/>
</dbReference>
<dbReference type="InterPro" id="IPR022357">
    <property type="entry name" value="MIP_CS"/>
</dbReference>
<evidence type="ECO:0000256" key="9">
    <source>
        <dbReference type="SAM" id="Phobius"/>
    </source>
</evidence>
<dbReference type="EnsemblMetazoa" id="G6296.1">
    <property type="protein sequence ID" value="G6296.1:cds"/>
    <property type="gene ID" value="G6296"/>
</dbReference>
<evidence type="ECO:0000256" key="7">
    <source>
        <dbReference type="ARBA" id="ARBA00023136"/>
    </source>
</evidence>
<dbReference type="PANTHER" id="PTHR19139:SF199">
    <property type="entry name" value="MIP17260P"/>
    <property type="match status" value="1"/>
</dbReference>
<dbReference type="GO" id="GO:0015250">
    <property type="term" value="F:water channel activity"/>
    <property type="evidence" value="ECO:0007669"/>
    <property type="project" value="TreeGrafter"/>
</dbReference>
<feature type="transmembrane region" description="Helical" evidence="9">
    <location>
        <begin position="275"/>
        <end position="295"/>
    </location>
</feature>
<comment type="subcellular location">
    <subcellularLocation>
        <location evidence="1">Cell membrane</location>
        <topology evidence="1">Multi-pass membrane protein</topology>
    </subcellularLocation>
</comment>
<evidence type="ECO:0000313" key="11">
    <source>
        <dbReference type="Proteomes" id="UP000005408"/>
    </source>
</evidence>
<dbReference type="Gene3D" id="1.20.1080.10">
    <property type="entry name" value="Glycerol uptake facilitator protein"/>
    <property type="match status" value="1"/>
</dbReference>
<name>A0A8W8NCG2_MAGGI</name>
<dbReference type="PROSITE" id="PS00221">
    <property type="entry name" value="MIP"/>
    <property type="match status" value="1"/>
</dbReference>
<keyword evidence="11" id="KW-1185">Reference proteome</keyword>
<feature type="transmembrane region" description="Helical" evidence="9">
    <location>
        <begin position="198"/>
        <end position="221"/>
    </location>
</feature>
<dbReference type="Proteomes" id="UP000005408">
    <property type="component" value="Unassembled WGS sequence"/>
</dbReference>
<feature type="transmembrane region" description="Helical" evidence="9">
    <location>
        <begin position="89"/>
        <end position="110"/>
    </location>
</feature>
<evidence type="ECO:0000256" key="5">
    <source>
        <dbReference type="ARBA" id="ARBA00022692"/>
    </source>
</evidence>
<keyword evidence="3 8" id="KW-0813">Transport</keyword>
<organism evidence="10 11">
    <name type="scientific">Magallana gigas</name>
    <name type="common">Pacific oyster</name>
    <name type="synonym">Crassostrea gigas</name>
    <dbReference type="NCBI Taxonomy" id="29159"/>
    <lineage>
        <taxon>Eukaryota</taxon>
        <taxon>Metazoa</taxon>
        <taxon>Spiralia</taxon>
        <taxon>Lophotrochozoa</taxon>
        <taxon>Mollusca</taxon>
        <taxon>Bivalvia</taxon>
        <taxon>Autobranchia</taxon>
        <taxon>Pteriomorphia</taxon>
        <taxon>Ostreida</taxon>
        <taxon>Ostreoidea</taxon>
        <taxon>Ostreidae</taxon>
        <taxon>Magallana</taxon>
    </lineage>
</organism>
<protein>
    <submittedName>
        <fullName evidence="10">Uncharacterized protein</fullName>
    </submittedName>
</protein>
<dbReference type="CDD" id="cd00333">
    <property type="entry name" value="MIP"/>
    <property type="match status" value="1"/>
</dbReference>
<sequence>MSVLTDRPSVEMIKIPVNYSTSSSRHQSSAFPHQFIGLLYFRNTDVSLQITHPPSFFNPSSIIIVFGKEQEEEKVYSVRELKSWKFWRAVMAEFVGTLLFVFLGCASTLTNPVNPVRVALAFGLAIMALIQMFGHISGGHFNPAVSLGLLASFQITIFRALFYTIAQTIGAIVGGMILKGATPGSFHANLGVTKVANGYTLVQGVGIELILTFCLVFVIVATTDGNRTDFGSISLKIGLTVAMLHFSCITLTGSSMNPARSLGSAVASGDYDTHWVYWVGPILGGCIATLLYKFLFMPHRGAISNEEATHKLLAEGDMIAIPRDYFTGSSEASSNGKKQETFKL</sequence>
<evidence type="ECO:0000256" key="6">
    <source>
        <dbReference type="ARBA" id="ARBA00022989"/>
    </source>
</evidence>
<feature type="transmembrane region" description="Helical" evidence="9">
    <location>
        <begin position="116"/>
        <end position="136"/>
    </location>
</feature>
<keyword evidence="6 9" id="KW-1133">Transmembrane helix</keyword>
<comment type="similarity">
    <text evidence="2 8">Belongs to the MIP/aquaporin (TC 1.A.8) family.</text>
</comment>
<dbReference type="InterPro" id="IPR034294">
    <property type="entry name" value="Aquaporin_transptr"/>
</dbReference>
<keyword evidence="5 8" id="KW-0812">Transmembrane</keyword>
<dbReference type="NCBIfam" id="TIGR00861">
    <property type="entry name" value="MIP"/>
    <property type="match status" value="1"/>
</dbReference>
<dbReference type="PRINTS" id="PR00783">
    <property type="entry name" value="MINTRINSICP"/>
</dbReference>
<keyword evidence="7 9" id="KW-0472">Membrane</keyword>
<accession>A0A8W8NCG2</accession>
<proteinExistence type="inferred from homology"/>